<keyword evidence="6 8" id="KW-0539">Nucleus</keyword>
<dbReference type="Gramene" id="Pp3c27_60V3.5">
    <property type="protein sequence ID" value="Pp3c27_60V3.5"/>
    <property type="gene ID" value="Pp3c27_60"/>
</dbReference>
<keyword evidence="13" id="KW-1185">Reference proteome</keyword>
<dbReference type="SUPFAM" id="SSF101936">
    <property type="entry name" value="DNA-binding pseudobarrel domain"/>
    <property type="match status" value="1"/>
</dbReference>
<dbReference type="FunFam" id="2.30.30.1040:FF:000001">
    <property type="entry name" value="Auxin response factor"/>
    <property type="match status" value="1"/>
</dbReference>
<dbReference type="KEGG" id="ppp:112278350"/>
<evidence type="ECO:0000256" key="5">
    <source>
        <dbReference type="ARBA" id="ARBA00023163"/>
    </source>
</evidence>
<keyword evidence="5 8" id="KW-0804">Transcription</keyword>
<comment type="subcellular location">
    <subcellularLocation>
        <location evidence="1 8">Nucleus</location>
    </subcellularLocation>
</comment>
<reference evidence="11 13" key="1">
    <citation type="journal article" date="2008" name="Science">
        <title>The Physcomitrella genome reveals evolutionary insights into the conquest of land by plants.</title>
        <authorList>
            <person name="Rensing S."/>
            <person name="Lang D."/>
            <person name="Zimmer A."/>
            <person name="Terry A."/>
            <person name="Salamov A."/>
            <person name="Shapiro H."/>
            <person name="Nishiyama T."/>
            <person name="Perroud P.-F."/>
            <person name="Lindquist E."/>
            <person name="Kamisugi Y."/>
            <person name="Tanahashi T."/>
            <person name="Sakakibara K."/>
            <person name="Fujita T."/>
            <person name="Oishi K."/>
            <person name="Shin-I T."/>
            <person name="Kuroki Y."/>
            <person name="Toyoda A."/>
            <person name="Suzuki Y."/>
            <person name="Hashimoto A."/>
            <person name="Yamaguchi K."/>
            <person name="Sugano A."/>
            <person name="Kohara Y."/>
            <person name="Fujiyama A."/>
            <person name="Anterola A."/>
            <person name="Aoki S."/>
            <person name="Ashton N."/>
            <person name="Barbazuk W.B."/>
            <person name="Barker E."/>
            <person name="Bennetzen J."/>
            <person name="Bezanilla M."/>
            <person name="Blankenship R."/>
            <person name="Cho S.H."/>
            <person name="Dutcher S."/>
            <person name="Estelle M."/>
            <person name="Fawcett J.A."/>
            <person name="Gundlach H."/>
            <person name="Hanada K."/>
            <person name="Heyl A."/>
            <person name="Hicks K.A."/>
            <person name="Hugh J."/>
            <person name="Lohr M."/>
            <person name="Mayer K."/>
            <person name="Melkozernov A."/>
            <person name="Murata T."/>
            <person name="Nelson D."/>
            <person name="Pils B."/>
            <person name="Prigge M."/>
            <person name="Reiss B."/>
            <person name="Renner T."/>
            <person name="Rombauts S."/>
            <person name="Rushton P."/>
            <person name="Sanderfoot A."/>
            <person name="Schween G."/>
            <person name="Shiu S.-H."/>
            <person name="Stueber K."/>
            <person name="Theodoulou F.L."/>
            <person name="Tu H."/>
            <person name="Van de Peer Y."/>
            <person name="Verrier P.J."/>
            <person name="Waters E."/>
            <person name="Wood A."/>
            <person name="Yang L."/>
            <person name="Cove D."/>
            <person name="Cuming A."/>
            <person name="Hasebe M."/>
            <person name="Lucas S."/>
            <person name="Mishler D.B."/>
            <person name="Reski R."/>
            <person name="Grigoriev I."/>
            <person name="Quatrano R.S."/>
            <person name="Boore J.L."/>
        </authorList>
    </citation>
    <scope>NUCLEOTIDE SEQUENCE [LARGE SCALE GENOMIC DNA]</scope>
    <source>
        <strain evidence="12 13">cv. Gransden 2004</strain>
    </source>
</reference>
<dbReference type="OrthoDB" id="1912783at2759"/>
<dbReference type="EnsemblPlants" id="Pp3c27_60V3.5">
    <property type="protein sequence ID" value="Pp3c27_60V3.5"/>
    <property type="gene ID" value="Pp3c27_60"/>
</dbReference>
<evidence type="ECO:0000256" key="6">
    <source>
        <dbReference type="ARBA" id="ARBA00023242"/>
    </source>
</evidence>
<evidence type="ECO:0000259" key="10">
    <source>
        <dbReference type="PROSITE" id="PS51745"/>
    </source>
</evidence>
<feature type="domain" description="PB1" evidence="10">
    <location>
        <begin position="648"/>
        <end position="731"/>
    </location>
</feature>
<keyword evidence="4 8" id="KW-0238">DNA-binding</keyword>
<evidence type="ECO:0000256" key="4">
    <source>
        <dbReference type="ARBA" id="ARBA00023125"/>
    </source>
</evidence>
<evidence type="ECO:0000256" key="2">
    <source>
        <dbReference type="ARBA" id="ARBA00007853"/>
    </source>
</evidence>
<protein>
    <recommendedName>
        <fullName evidence="8">Auxin response factor</fullName>
    </recommendedName>
</protein>
<evidence type="ECO:0000313" key="12">
    <source>
        <dbReference type="EnsemblPlants" id="Pp3c27_60V3.1"/>
    </source>
</evidence>
<dbReference type="GO" id="GO:0005634">
    <property type="term" value="C:nucleus"/>
    <property type="evidence" value="ECO:0000318"/>
    <property type="project" value="GO_Central"/>
</dbReference>
<dbReference type="EMBL" id="ABEU02000027">
    <property type="protein sequence ID" value="PNR26129.1"/>
    <property type="molecule type" value="Genomic_DNA"/>
</dbReference>
<dbReference type="SMART" id="SM01019">
    <property type="entry name" value="B3"/>
    <property type="match status" value="1"/>
</dbReference>
<dbReference type="CDD" id="cd10017">
    <property type="entry name" value="B3_DNA"/>
    <property type="match status" value="1"/>
</dbReference>
<dbReference type="InterPro" id="IPR003340">
    <property type="entry name" value="B3_DNA-bd"/>
</dbReference>
<dbReference type="RefSeq" id="XP_073387982.1">
    <property type="nucleotide sequence ID" value="XM_073531881.1"/>
</dbReference>
<reference evidence="12" key="3">
    <citation type="submission" date="2020-12" db="UniProtKB">
        <authorList>
            <consortium name="EnsemblPlants"/>
        </authorList>
    </citation>
    <scope>IDENTIFICATION</scope>
</reference>
<gene>
    <name evidence="12" type="primary">LOC112278350</name>
    <name evidence="11" type="ORF">PHYPA_030703</name>
</gene>
<dbReference type="GeneID" id="112278350"/>
<dbReference type="PROSITE" id="PS50863">
    <property type="entry name" value="B3"/>
    <property type="match status" value="1"/>
</dbReference>
<dbReference type="Gramene" id="Pp3c27_60V3.3">
    <property type="protein sequence ID" value="Pp3c27_60V3.3"/>
    <property type="gene ID" value="Pp3c27_60"/>
</dbReference>
<dbReference type="EnsemblPlants" id="Pp3c27_60V3.3">
    <property type="protein sequence ID" value="Pp3c27_60V3.3"/>
    <property type="gene ID" value="Pp3c27_60"/>
</dbReference>
<dbReference type="InterPro" id="IPR044835">
    <property type="entry name" value="ARF_plant"/>
</dbReference>
<dbReference type="Gramene" id="Pp3c27_60V3.1">
    <property type="protein sequence ID" value="Pp3c27_60V3.1"/>
    <property type="gene ID" value="Pp3c27_60"/>
</dbReference>
<dbReference type="Gene3D" id="2.40.330.10">
    <property type="entry name" value="DNA-binding pseudobarrel domain"/>
    <property type="match status" value="1"/>
</dbReference>
<dbReference type="PaxDb" id="3218-PP1S280_7V6.1"/>
<reference evidence="11 13" key="2">
    <citation type="journal article" date="2018" name="Plant J.">
        <title>The Physcomitrella patens chromosome-scale assembly reveals moss genome structure and evolution.</title>
        <authorList>
            <person name="Lang D."/>
            <person name="Ullrich K.K."/>
            <person name="Murat F."/>
            <person name="Fuchs J."/>
            <person name="Jenkins J."/>
            <person name="Haas F.B."/>
            <person name="Piednoel M."/>
            <person name="Gundlach H."/>
            <person name="Van Bel M."/>
            <person name="Meyberg R."/>
            <person name="Vives C."/>
            <person name="Morata J."/>
            <person name="Symeonidi A."/>
            <person name="Hiss M."/>
            <person name="Muchero W."/>
            <person name="Kamisugi Y."/>
            <person name="Saleh O."/>
            <person name="Blanc G."/>
            <person name="Decker E.L."/>
            <person name="van Gessel N."/>
            <person name="Grimwood J."/>
            <person name="Hayes R.D."/>
            <person name="Graham S.W."/>
            <person name="Gunter L.E."/>
            <person name="McDaniel S.F."/>
            <person name="Hoernstein S.N.W."/>
            <person name="Larsson A."/>
            <person name="Li F.W."/>
            <person name="Perroud P.F."/>
            <person name="Phillips J."/>
            <person name="Ranjan P."/>
            <person name="Rokshar D.S."/>
            <person name="Rothfels C.J."/>
            <person name="Schneider L."/>
            <person name="Shu S."/>
            <person name="Stevenson D.W."/>
            <person name="Thummler F."/>
            <person name="Tillich M."/>
            <person name="Villarreal Aguilar J.C."/>
            <person name="Widiez T."/>
            <person name="Wong G.K."/>
            <person name="Wymore A."/>
            <person name="Zhang Y."/>
            <person name="Zimmer A.D."/>
            <person name="Quatrano R.S."/>
            <person name="Mayer K.F.X."/>
            <person name="Goodstein D."/>
            <person name="Casacuberta J.M."/>
            <person name="Vandepoele K."/>
            <person name="Reski R."/>
            <person name="Cuming A.C."/>
            <person name="Tuskan G.A."/>
            <person name="Maumus F."/>
            <person name="Salse J."/>
            <person name="Schmutz J."/>
            <person name="Rensing S.A."/>
        </authorList>
    </citation>
    <scope>NUCLEOTIDE SEQUENCE [LARGE SCALE GENOMIC DNA]</scope>
    <source>
        <strain evidence="12 13">cv. Gransden 2004</strain>
    </source>
</reference>
<dbReference type="GO" id="GO:0000976">
    <property type="term" value="F:transcription cis-regulatory region binding"/>
    <property type="evidence" value="ECO:0000318"/>
    <property type="project" value="GO_Central"/>
</dbReference>
<dbReference type="EnsemblPlants" id="Pp3c27_60V3.4">
    <property type="protein sequence ID" value="Pp3c27_60V3.4"/>
    <property type="gene ID" value="Pp3c27_60"/>
</dbReference>
<dbReference type="PANTHER" id="PTHR31384">
    <property type="entry name" value="AUXIN RESPONSE FACTOR 4-RELATED"/>
    <property type="match status" value="1"/>
</dbReference>
<evidence type="ECO:0000256" key="7">
    <source>
        <dbReference type="ARBA" id="ARBA00023294"/>
    </source>
</evidence>
<sequence>MYGYGGGMMRGPMMNQGLSKIDDLDYELWHACAGPLTSLPPVDSLVIYWPQGHIEQVIACTPDSAGAADVREASSHFKLPSHLLCRIGQLELQADPNTDEVFAQMDLLPQDEGSVTKEMKEAPSAIKQSSVKMFCKTLTASDTSTHGGFSVPRRSAEDCLPLLDYNMNPPCQELVAKDLHGQEWKFRHIYRGYPRRHLLTTGWSTFVSAKKLVAGDTVIFLRGENGQLRVGVRRASKQQPQAHSTYFSSTNLHLGVLAAASHASREGMRFSVIYNPRTSPSEFVIPYHKFLKAMDYNLAVGSRFRMKFESEESSGRRYAGTITEVNDADPLRWPNSLWRSMKVEWDEVISASDRHERVSPWEIEPFVPISTLPPPLGGARQKRRSPTLVKDPLLGTSQSVLDSYQSNKLFKVLQGFDSRNEFSMEDEEDEDVVCSRNTSWNVKPEPPPKTVPQAMPAQQSWFPRADMPSFGVPVAPHQPLISPRVPSENMNLQLSVNPASSEQAPGNDHSSASWSDFSGGCLNFNWLYNASTPRPVFERSNLPTTSLNNESASKMLPPQVIPPFEARDKVELVKLRTTPALVQPCKLFGFDLADKKVPSSVTLAPSHGEVSEVTVELLRTDLTSGGHLGNKLTAESCQATQAHVTPMRSGIKVYQPGKVGRTIDLKKCESYTGLRRVLANLFNLQGQLDDVTKGWQLVYTDHENDVLLVGDDPWEEFCGCVRSLKILSPQDVAGQSVGKFPTSSCENDDGRQ</sequence>
<dbReference type="RefSeq" id="XP_073387980.1">
    <property type="nucleotide sequence ID" value="XM_073531879.1"/>
</dbReference>
<dbReference type="SUPFAM" id="SSF54277">
    <property type="entry name" value="CAD &amp; PB1 domains"/>
    <property type="match status" value="1"/>
</dbReference>
<keyword evidence="7 8" id="KW-0927">Auxin signaling pathway</keyword>
<dbReference type="Gramene" id="Pp3c27_60V3.6">
    <property type="protein sequence ID" value="Pp3c27_60V3.6"/>
    <property type="gene ID" value="Pp3c27_60"/>
</dbReference>
<dbReference type="Gramene" id="Pp3c27_60V3.2">
    <property type="protein sequence ID" value="Pp3c27_60V3.2"/>
    <property type="gene ID" value="Pp3c27_60"/>
</dbReference>
<dbReference type="Pfam" id="PF02309">
    <property type="entry name" value="AUX_IAA"/>
    <property type="match status" value="1"/>
</dbReference>
<dbReference type="Gene3D" id="2.30.30.1040">
    <property type="match status" value="1"/>
</dbReference>
<dbReference type="EnsemblPlants" id="Pp3c27_60V3.1">
    <property type="protein sequence ID" value="Pp3c27_60V3.1"/>
    <property type="gene ID" value="Pp3c27_60"/>
</dbReference>
<dbReference type="AlphaFoldDB" id="A0A2K1IA28"/>
<accession>A0A2K1IA28</accession>
<comment type="function">
    <text evidence="8">Auxin response factors (ARFs) are transcriptional factors that bind specifically to the DNA sequence 5'-TGTCTC-3' found in the auxin-responsive promoter elements (AuxREs).</text>
</comment>
<dbReference type="Gene3D" id="3.10.20.90">
    <property type="entry name" value="Phosphatidylinositol 3-kinase Catalytic Subunit, Chain A, domain 1"/>
    <property type="match status" value="1"/>
</dbReference>
<evidence type="ECO:0000313" key="13">
    <source>
        <dbReference type="Proteomes" id="UP000006727"/>
    </source>
</evidence>
<comment type="similarity">
    <text evidence="2 8">Belongs to the ARF family.</text>
</comment>
<dbReference type="InterPro" id="IPR010525">
    <property type="entry name" value="ARF_dom"/>
</dbReference>
<dbReference type="Gramene" id="Pp3c27_60V3.4">
    <property type="protein sequence ID" value="Pp3c27_60V3.4"/>
    <property type="gene ID" value="Pp3c27_60"/>
</dbReference>
<comment type="subunit">
    <text evidence="8">Homodimers and heterodimers.</text>
</comment>
<dbReference type="RefSeq" id="XP_024367462.1">
    <property type="nucleotide sequence ID" value="XM_024511694.2"/>
</dbReference>
<dbReference type="GO" id="GO:0009734">
    <property type="term" value="P:auxin-activated signaling pathway"/>
    <property type="evidence" value="ECO:0007669"/>
    <property type="project" value="UniProtKB-KW"/>
</dbReference>
<name>A0A2K1IA28_PHYPA</name>
<dbReference type="FunFam" id="2.40.330.10:FF:000001">
    <property type="entry name" value="Auxin response factor"/>
    <property type="match status" value="1"/>
</dbReference>
<dbReference type="EnsemblPlants" id="Pp3c27_60V3.2">
    <property type="protein sequence ID" value="Pp3c27_60V3.2"/>
    <property type="gene ID" value="Pp3c27_60"/>
</dbReference>
<dbReference type="InterPro" id="IPR053793">
    <property type="entry name" value="PB1-like"/>
</dbReference>
<evidence type="ECO:0000259" key="9">
    <source>
        <dbReference type="PROSITE" id="PS50863"/>
    </source>
</evidence>
<evidence type="ECO:0000256" key="8">
    <source>
        <dbReference type="RuleBase" id="RU004561"/>
    </source>
</evidence>
<dbReference type="Pfam" id="PF02362">
    <property type="entry name" value="B3"/>
    <property type="match status" value="1"/>
</dbReference>
<keyword evidence="3 8" id="KW-0805">Transcription regulation</keyword>
<dbReference type="Proteomes" id="UP000006727">
    <property type="component" value="Chromosome 27"/>
</dbReference>
<dbReference type="RefSeq" id="XP_024367460.1">
    <property type="nucleotide sequence ID" value="XM_024511692.2"/>
</dbReference>
<dbReference type="GO" id="GO:0006355">
    <property type="term" value="P:regulation of DNA-templated transcription"/>
    <property type="evidence" value="ECO:0000318"/>
    <property type="project" value="GO_Central"/>
</dbReference>
<feature type="domain" description="TF-B3" evidence="9">
    <location>
        <begin position="134"/>
        <end position="236"/>
    </location>
</feature>
<dbReference type="PROSITE" id="PS51745">
    <property type="entry name" value="PB1"/>
    <property type="match status" value="1"/>
</dbReference>
<evidence type="ECO:0000256" key="1">
    <source>
        <dbReference type="ARBA" id="ARBA00004123"/>
    </source>
</evidence>
<evidence type="ECO:0000256" key="3">
    <source>
        <dbReference type="ARBA" id="ARBA00023015"/>
    </source>
</evidence>
<dbReference type="Pfam" id="PF06507">
    <property type="entry name" value="ARF_AD"/>
    <property type="match status" value="1"/>
</dbReference>
<dbReference type="InterPro" id="IPR015300">
    <property type="entry name" value="DNA-bd_pseudobarrel_sf"/>
</dbReference>
<evidence type="ECO:0000313" key="11">
    <source>
        <dbReference type="EMBL" id="PNR26129.1"/>
    </source>
</evidence>
<dbReference type="RefSeq" id="XP_024367463.1">
    <property type="nucleotide sequence ID" value="XM_024511695.2"/>
</dbReference>
<dbReference type="InterPro" id="IPR033389">
    <property type="entry name" value="AUX/IAA_dom"/>
</dbReference>
<dbReference type="OMA" id="CENDDGR"/>
<dbReference type="RefSeq" id="XP_024367461.1">
    <property type="nucleotide sequence ID" value="XM_024511693.2"/>
</dbReference>
<proteinExistence type="inferred from homology"/>
<dbReference type="EnsemblPlants" id="Pp3c27_60V3.6">
    <property type="protein sequence ID" value="Pp3c27_60V3.6"/>
    <property type="gene ID" value="Pp3c27_60"/>
</dbReference>
<organism evidence="11">
    <name type="scientific">Physcomitrium patens</name>
    <name type="common">Spreading-leaved earth moss</name>
    <name type="synonym">Physcomitrella patens</name>
    <dbReference type="NCBI Taxonomy" id="3218"/>
    <lineage>
        <taxon>Eukaryota</taxon>
        <taxon>Viridiplantae</taxon>
        <taxon>Streptophyta</taxon>
        <taxon>Embryophyta</taxon>
        <taxon>Bryophyta</taxon>
        <taxon>Bryophytina</taxon>
        <taxon>Bryopsida</taxon>
        <taxon>Funariidae</taxon>
        <taxon>Funariales</taxon>
        <taxon>Funariaceae</taxon>
        <taxon>Physcomitrium</taxon>
    </lineage>
</organism>
<dbReference type="PANTHER" id="PTHR31384:SF1">
    <property type="entry name" value="AUXIN RESPONSE FACTOR 9"/>
    <property type="match status" value="1"/>
</dbReference>